<keyword evidence="2" id="KW-1185">Reference proteome</keyword>
<dbReference type="EMBL" id="FUZF01000010">
    <property type="protein sequence ID" value="SKB79910.1"/>
    <property type="molecule type" value="Genomic_DNA"/>
</dbReference>
<proteinExistence type="predicted"/>
<dbReference type="STRING" id="1513896.SAMN05660841_02402"/>
<sequence>MGKTENGPMGSASGKVGPLVYYKWKDKDCVRSRPRVNKKRKLSTDEKKNRGKFGYTQRFLSNLTEVLRLGFHNYKQNQTAFNSAMSYTLNNAVKSDDDGFFIDHSLFHISKGIESPLTDATLIYEDGILSCHWDYDPKTVRSAGFFRTLFVAIPEDQNLSICGDALNRDLTHRQEEMTIPASPDKDKLYHIHLGFVATDHSNQRIDSIYVGTVTA</sequence>
<accession>A0A1T5E7T2</accession>
<name>A0A1T5E7T2_9SPHI</name>
<dbReference type="OrthoDB" id="821958at2"/>
<dbReference type="Pfam" id="PF19781">
    <property type="entry name" value="DUF6266"/>
    <property type="match status" value="1"/>
</dbReference>
<evidence type="ECO:0000313" key="1">
    <source>
        <dbReference type="EMBL" id="SKB79910.1"/>
    </source>
</evidence>
<evidence type="ECO:0000313" key="2">
    <source>
        <dbReference type="Proteomes" id="UP000190150"/>
    </source>
</evidence>
<dbReference type="Proteomes" id="UP000190150">
    <property type="component" value="Unassembled WGS sequence"/>
</dbReference>
<dbReference type="InterPro" id="IPR046233">
    <property type="entry name" value="DUF6266"/>
</dbReference>
<protein>
    <submittedName>
        <fullName evidence="1">Uncharacterized protein</fullName>
    </submittedName>
</protein>
<dbReference type="AlphaFoldDB" id="A0A1T5E7T2"/>
<gene>
    <name evidence="1" type="ORF">SAMN05660841_02402</name>
</gene>
<dbReference type="RefSeq" id="WP_079643318.1">
    <property type="nucleotide sequence ID" value="NZ_FUZF01000010.1"/>
</dbReference>
<organism evidence="1 2">
    <name type="scientific">Sphingobacterium nematocida</name>
    <dbReference type="NCBI Taxonomy" id="1513896"/>
    <lineage>
        <taxon>Bacteria</taxon>
        <taxon>Pseudomonadati</taxon>
        <taxon>Bacteroidota</taxon>
        <taxon>Sphingobacteriia</taxon>
        <taxon>Sphingobacteriales</taxon>
        <taxon>Sphingobacteriaceae</taxon>
        <taxon>Sphingobacterium</taxon>
    </lineage>
</organism>
<reference evidence="2" key="1">
    <citation type="submission" date="2017-02" db="EMBL/GenBank/DDBJ databases">
        <authorList>
            <person name="Varghese N."/>
            <person name="Submissions S."/>
        </authorList>
    </citation>
    <scope>NUCLEOTIDE SEQUENCE [LARGE SCALE GENOMIC DNA]</scope>
    <source>
        <strain evidence="2">DSM 24091</strain>
    </source>
</reference>